<dbReference type="InterPro" id="IPR000742">
    <property type="entry name" value="EGF"/>
</dbReference>
<evidence type="ECO:0000313" key="4">
    <source>
        <dbReference type="EMBL" id="CAF4289653.1"/>
    </source>
</evidence>
<dbReference type="Gene3D" id="2.10.25.10">
    <property type="entry name" value="Laminin"/>
    <property type="match status" value="2"/>
</dbReference>
<sequence length="77" mass="8184">PFAATACENGGILHGGKDKWCECRPGFIGESCEHAIDLCQTSSTTVCMNNGECLGQGPVVSCRCQIGFTGQRCETRI</sequence>
<feature type="non-terminal residue" evidence="4">
    <location>
        <position position="1"/>
    </location>
</feature>
<keyword evidence="1" id="KW-1015">Disulfide bond</keyword>
<dbReference type="SMART" id="SM00181">
    <property type="entry name" value="EGF"/>
    <property type="match status" value="2"/>
</dbReference>
<dbReference type="PROSITE" id="PS50026">
    <property type="entry name" value="EGF_3"/>
    <property type="match status" value="1"/>
</dbReference>
<comment type="caution">
    <text evidence="4">The sequence shown here is derived from an EMBL/GenBank/DDBJ whole genome shotgun (WGS) entry which is preliminary data.</text>
</comment>
<feature type="disulfide bond" evidence="1">
    <location>
        <begin position="64"/>
        <end position="73"/>
    </location>
</feature>
<gene>
    <name evidence="3" type="ORF">OVA965_LOCUS36944</name>
    <name evidence="4" type="ORF">TMI583_LOCUS37983</name>
</gene>
<feature type="domain" description="EGF-like" evidence="2">
    <location>
        <begin position="35"/>
        <end position="74"/>
    </location>
</feature>
<proteinExistence type="predicted"/>
<dbReference type="AlphaFoldDB" id="A0A8S2TGQ0"/>
<evidence type="ECO:0000259" key="2">
    <source>
        <dbReference type="PROSITE" id="PS50026"/>
    </source>
</evidence>
<evidence type="ECO:0000313" key="5">
    <source>
        <dbReference type="Proteomes" id="UP000682733"/>
    </source>
</evidence>
<dbReference type="Proteomes" id="UP000682733">
    <property type="component" value="Unassembled WGS sequence"/>
</dbReference>
<dbReference type="SUPFAM" id="SSF57196">
    <property type="entry name" value="EGF/Laminin"/>
    <property type="match status" value="2"/>
</dbReference>
<keyword evidence="1" id="KW-0245">EGF-like domain</keyword>
<dbReference type="Pfam" id="PF00008">
    <property type="entry name" value="EGF"/>
    <property type="match status" value="1"/>
</dbReference>
<evidence type="ECO:0000313" key="3">
    <source>
        <dbReference type="EMBL" id="CAF1501195.1"/>
    </source>
</evidence>
<dbReference type="EMBL" id="CAJNOK010034141">
    <property type="protein sequence ID" value="CAF1501195.1"/>
    <property type="molecule type" value="Genomic_DNA"/>
</dbReference>
<feature type="non-terminal residue" evidence="4">
    <location>
        <position position="77"/>
    </location>
</feature>
<organism evidence="4 5">
    <name type="scientific">Didymodactylos carnosus</name>
    <dbReference type="NCBI Taxonomy" id="1234261"/>
    <lineage>
        <taxon>Eukaryota</taxon>
        <taxon>Metazoa</taxon>
        <taxon>Spiralia</taxon>
        <taxon>Gnathifera</taxon>
        <taxon>Rotifera</taxon>
        <taxon>Eurotatoria</taxon>
        <taxon>Bdelloidea</taxon>
        <taxon>Philodinida</taxon>
        <taxon>Philodinidae</taxon>
        <taxon>Didymodactylos</taxon>
    </lineage>
</organism>
<name>A0A8S2TGQ0_9BILA</name>
<evidence type="ECO:0000256" key="1">
    <source>
        <dbReference type="PROSITE-ProRule" id="PRU00076"/>
    </source>
</evidence>
<dbReference type="Proteomes" id="UP000677228">
    <property type="component" value="Unassembled WGS sequence"/>
</dbReference>
<reference evidence="4" key="1">
    <citation type="submission" date="2021-02" db="EMBL/GenBank/DDBJ databases">
        <authorList>
            <person name="Nowell W R."/>
        </authorList>
    </citation>
    <scope>NUCLEOTIDE SEQUENCE</scope>
</reference>
<dbReference type="PROSITE" id="PS00022">
    <property type="entry name" value="EGF_1"/>
    <property type="match status" value="2"/>
</dbReference>
<protein>
    <recommendedName>
        <fullName evidence="2">EGF-like domain-containing protein</fullName>
    </recommendedName>
</protein>
<accession>A0A8S2TGQ0</accession>
<dbReference type="PROSITE" id="PS01186">
    <property type="entry name" value="EGF_2"/>
    <property type="match status" value="2"/>
</dbReference>
<comment type="caution">
    <text evidence="1">Lacks conserved residue(s) required for the propagation of feature annotation.</text>
</comment>
<dbReference type="EMBL" id="CAJOBA010056151">
    <property type="protein sequence ID" value="CAF4289653.1"/>
    <property type="molecule type" value="Genomic_DNA"/>
</dbReference>